<keyword evidence="6" id="KW-0645">Protease</keyword>
<keyword evidence="7" id="KW-0479">Metal-binding</keyword>
<dbReference type="RefSeq" id="WP_290263507.1">
    <property type="nucleotide sequence ID" value="NZ_JAUFQG010000004.1"/>
</dbReference>
<dbReference type="InterPro" id="IPR054734">
    <property type="entry name" value="PqqF-like_C_4"/>
</dbReference>
<gene>
    <name evidence="20" type="ORF">ACFOX3_01235</name>
</gene>
<feature type="domain" description="Peptidase M16 N-terminal" evidence="16">
    <location>
        <begin position="87"/>
        <end position="210"/>
    </location>
</feature>
<dbReference type="PROSITE" id="PS00143">
    <property type="entry name" value="INSULINASE"/>
    <property type="match status" value="1"/>
</dbReference>
<evidence type="ECO:0000256" key="9">
    <source>
        <dbReference type="ARBA" id="ARBA00022833"/>
    </source>
</evidence>
<keyword evidence="8" id="KW-0378">Hydrolase</keyword>
<dbReference type="Pfam" id="PF22456">
    <property type="entry name" value="PqqF-like_C_4"/>
    <property type="match status" value="1"/>
</dbReference>
<dbReference type="EMBL" id="JBHSCX010000002">
    <property type="protein sequence ID" value="MFC4360901.1"/>
    <property type="molecule type" value="Genomic_DNA"/>
</dbReference>
<comment type="caution">
    <text evidence="20">The sequence shown here is derived from an EMBL/GenBank/DDBJ whole genome shotgun (WGS) entry which is preliminary data.</text>
</comment>
<evidence type="ECO:0000256" key="10">
    <source>
        <dbReference type="ARBA" id="ARBA00023049"/>
    </source>
</evidence>
<evidence type="ECO:0000256" key="7">
    <source>
        <dbReference type="ARBA" id="ARBA00022723"/>
    </source>
</evidence>
<keyword evidence="9" id="KW-0862">Zinc</keyword>
<evidence type="ECO:0000256" key="5">
    <source>
        <dbReference type="ARBA" id="ARBA00017565"/>
    </source>
</evidence>
<evidence type="ECO:0000256" key="2">
    <source>
        <dbReference type="ARBA" id="ARBA00002184"/>
    </source>
</evidence>
<sequence length="981" mass="110053">MIAQPKYCLSALTLWLATYFFSALVWAQVSEQTTQATTAVDKGDSAVAEEVLKAPSAESVIVQSVVPVKSPNDDRDYKYIELANGLKVLLISDPVTEESAASLQVAVGSAQDPEGREGLAHFLEHMLFLGTEKYPEADAYPQYIAKSGGSHNAYTSLDHTNYFLSVRPDFLAGALDRFAQFFIAPLFTEAYVNREKEAVQAEFLAKIKDDSRRSHSVVQAVMNPNHPAARFTVGNLDTLADRPNQNVRDQLIEFYAKYYSADQMSLVVLGRESLAELERMVAERFNAVPQLVRPEMLNSQPLFLPDALPLEVRYRPEQELRELRLTFPVPDSRSYFQEKPLTQIANLLGHEGRSSLLSALKAEGLAESLWAGENDYGPYGSSFVVSIALTEKGQNNPELVKAWVFTAIDIIKRDGLEPWRFEELKQLADISFRFQEKRSPASLVQTLARNLHLYPAPDVLRAGYIYEGFDQSLLELYLDYLRPDNVFVLQADDKLETQQLSPLYDTPYLVQKPKPLLALTQEQRDQLKLPAPNPFIPGRLQVRDTVSKSSLPERLIAESKLRLWYMQDNQFDLPKSVIRIQLRSPAVGVDLQTRVQAELYVAMVLDELNEYSYPAFLAGLGFDVQATARGLDITVAGYNDRQGLLLTEVLEALVSPRLESSRFANVRGELMRRARNGDKQPPYIQLFQQLVPTLYEPAWPSAEIADAMGNTGLADLKNFGRRFTLNSQVDMLAYGNLLPAEARQLATLVGQQLTQGRPINQKGKLKLLTSARGGYERQLSVQHNDNALVIYHQADSDRYSDRAHLMLLAQSIRTPFFNSIRTEQQLGYVVFAGAMPIAEYPGLVLVAQSPHADARRLRAAFDDFISQMPEWLADDLDLQRSAVLAQLQEKPKNLAEQAGRFWDEIAAVGPAGDVDFQRRKKLIKALEQVNAVTLRTFAYRLFDPERRLVLGTGPMATEAEPVTKVTDLSSFKASGKHYIVP</sequence>
<dbReference type="PANTHER" id="PTHR43690">
    <property type="entry name" value="NARDILYSIN"/>
    <property type="match status" value="1"/>
</dbReference>
<evidence type="ECO:0000259" key="19">
    <source>
        <dbReference type="Pfam" id="PF22456"/>
    </source>
</evidence>
<evidence type="ECO:0000256" key="11">
    <source>
        <dbReference type="ARBA" id="ARBA00029597"/>
    </source>
</evidence>
<evidence type="ECO:0000256" key="12">
    <source>
        <dbReference type="ARBA" id="ARBA00031184"/>
    </source>
</evidence>
<evidence type="ECO:0000313" key="20">
    <source>
        <dbReference type="EMBL" id="MFC4360901.1"/>
    </source>
</evidence>
<dbReference type="InterPro" id="IPR011765">
    <property type="entry name" value="Pept_M16_N"/>
</dbReference>
<comment type="similarity">
    <text evidence="3 14">Belongs to the peptidase M16 family.</text>
</comment>
<dbReference type="Proteomes" id="UP001595840">
    <property type="component" value="Unassembled WGS sequence"/>
</dbReference>
<feature type="domain" description="Peptidase M16 C-terminal" evidence="17">
    <location>
        <begin position="248"/>
        <end position="426"/>
    </location>
</feature>
<feature type="domain" description="Peptidase M16 middle/third" evidence="18">
    <location>
        <begin position="432"/>
        <end position="706"/>
    </location>
</feature>
<evidence type="ECO:0000256" key="1">
    <source>
        <dbReference type="ARBA" id="ARBA00001947"/>
    </source>
</evidence>
<dbReference type="PANTHER" id="PTHR43690:SF18">
    <property type="entry name" value="INSULIN-DEGRADING ENZYME-RELATED"/>
    <property type="match status" value="1"/>
</dbReference>
<dbReference type="InterPro" id="IPR007863">
    <property type="entry name" value="Peptidase_M16_C"/>
</dbReference>
<comment type="cofactor">
    <cofactor evidence="1">
        <name>Zn(2+)</name>
        <dbReference type="ChEBI" id="CHEBI:29105"/>
    </cofactor>
</comment>
<keyword evidence="10" id="KW-0482">Metalloprotease</keyword>
<dbReference type="InterPro" id="IPR001431">
    <property type="entry name" value="Pept_M16_Zn_BS"/>
</dbReference>
<dbReference type="EC" id="3.4.24.55" evidence="4"/>
<evidence type="ECO:0000259" key="18">
    <source>
        <dbReference type="Pfam" id="PF16187"/>
    </source>
</evidence>
<dbReference type="InterPro" id="IPR032632">
    <property type="entry name" value="Peptidase_M16_M"/>
</dbReference>
<accession>A0ABV8UZ47</accession>
<evidence type="ECO:0000256" key="14">
    <source>
        <dbReference type="RuleBase" id="RU004447"/>
    </source>
</evidence>
<dbReference type="Gene3D" id="3.30.830.10">
    <property type="entry name" value="Metalloenzyme, LuxS/M16 peptidase-like"/>
    <property type="match status" value="4"/>
</dbReference>
<dbReference type="Pfam" id="PF00675">
    <property type="entry name" value="Peptidase_M16"/>
    <property type="match status" value="1"/>
</dbReference>
<evidence type="ECO:0000256" key="4">
    <source>
        <dbReference type="ARBA" id="ARBA00012449"/>
    </source>
</evidence>
<reference evidence="21" key="1">
    <citation type="journal article" date="2019" name="Int. J. Syst. Evol. Microbiol.">
        <title>The Global Catalogue of Microorganisms (GCM) 10K type strain sequencing project: providing services to taxonomists for standard genome sequencing and annotation.</title>
        <authorList>
            <consortium name="The Broad Institute Genomics Platform"/>
            <consortium name="The Broad Institute Genome Sequencing Center for Infectious Disease"/>
            <person name="Wu L."/>
            <person name="Ma J."/>
        </authorList>
    </citation>
    <scope>NUCLEOTIDE SEQUENCE [LARGE SCALE GENOMIC DNA]</scope>
    <source>
        <strain evidence="21">CECT 8570</strain>
    </source>
</reference>
<feature type="signal peptide" evidence="15">
    <location>
        <begin position="1"/>
        <end position="27"/>
    </location>
</feature>
<evidence type="ECO:0000259" key="16">
    <source>
        <dbReference type="Pfam" id="PF00675"/>
    </source>
</evidence>
<organism evidence="20 21">
    <name type="scientific">Simiduia curdlanivorans</name>
    <dbReference type="NCBI Taxonomy" id="1492769"/>
    <lineage>
        <taxon>Bacteria</taxon>
        <taxon>Pseudomonadati</taxon>
        <taxon>Pseudomonadota</taxon>
        <taxon>Gammaproteobacteria</taxon>
        <taxon>Cellvibrionales</taxon>
        <taxon>Cellvibrionaceae</taxon>
        <taxon>Simiduia</taxon>
    </lineage>
</organism>
<evidence type="ECO:0000256" key="8">
    <source>
        <dbReference type="ARBA" id="ARBA00022801"/>
    </source>
</evidence>
<comment type="function">
    <text evidence="2">Endopeptidase that degrades small peptides of less than 7 kDa, such as glucagon and insulin.</text>
</comment>
<evidence type="ECO:0000259" key="17">
    <source>
        <dbReference type="Pfam" id="PF05193"/>
    </source>
</evidence>
<keyword evidence="21" id="KW-1185">Reference proteome</keyword>
<feature type="chain" id="PRO_5046713280" description="Protease 3" evidence="15">
    <location>
        <begin position="28"/>
        <end position="981"/>
    </location>
</feature>
<dbReference type="Pfam" id="PF16187">
    <property type="entry name" value="Peptidase_M16_M"/>
    <property type="match status" value="1"/>
</dbReference>
<evidence type="ECO:0000256" key="3">
    <source>
        <dbReference type="ARBA" id="ARBA00007261"/>
    </source>
</evidence>
<keyword evidence="15" id="KW-0732">Signal</keyword>
<protein>
    <recommendedName>
        <fullName evidence="5">Protease 3</fullName>
        <ecNumber evidence="4">3.4.24.55</ecNumber>
    </recommendedName>
    <alternativeName>
        <fullName evidence="13">Pitrilysin</fullName>
    </alternativeName>
    <alternativeName>
        <fullName evidence="12">Protease III</fullName>
    </alternativeName>
    <alternativeName>
        <fullName evidence="11">Protease pi</fullName>
    </alternativeName>
</protein>
<feature type="domain" description="Coenzyme PQQ synthesis protein F-like C-terminal lobe" evidence="19">
    <location>
        <begin position="807"/>
        <end position="902"/>
    </location>
</feature>
<dbReference type="SUPFAM" id="SSF63411">
    <property type="entry name" value="LuxS/MPP-like metallohydrolase"/>
    <property type="match status" value="4"/>
</dbReference>
<dbReference type="InterPro" id="IPR050626">
    <property type="entry name" value="Peptidase_M16"/>
</dbReference>
<evidence type="ECO:0000256" key="13">
    <source>
        <dbReference type="ARBA" id="ARBA00033450"/>
    </source>
</evidence>
<dbReference type="Pfam" id="PF05193">
    <property type="entry name" value="Peptidase_M16_C"/>
    <property type="match status" value="1"/>
</dbReference>
<evidence type="ECO:0000256" key="6">
    <source>
        <dbReference type="ARBA" id="ARBA00022670"/>
    </source>
</evidence>
<dbReference type="InterPro" id="IPR011249">
    <property type="entry name" value="Metalloenz_LuxS/M16"/>
</dbReference>
<evidence type="ECO:0000313" key="21">
    <source>
        <dbReference type="Proteomes" id="UP001595840"/>
    </source>
</evidence>
<evidence type="ECO:0000256" key="15">
    <source>
        <dbReference type="SAM" id="SignalP"/>
    </source>
</evidence>
<name>A0ABV8UZ47_9GAMM</name>
<proteinExistence type="inferred from homology"/>